<feature type="signal peptide" evidence="6">
    <location>
        <begin position="1"/>
        <end position="27"/>
    </location>
</feature>
<organism evidence="8 9">
    <name type="scientific">Solidesulfovibrio fructosivorans JJ]</name>
    <dbReference type="NCBI Taxonomy" id="596151"/>
    <lineage>
        <taxon>Bacteria</taxon>
        <taxon>Pseudomonadati</taxon>
        <taxon>Thermodesulfobacteriota</taxon>
        <taxon>Desulfovibrionia</taxon>
        <taxon>Desulfovibrionales</taxon>
        <taxon>Desulfovibrionaceae</taxon>
        <taxon>Solidesulfovibrio</taxon>
    </lineage>
</organism>
<dbReference type="InterPro" id="IPR036249">
    <property type="entry name" value="Thioredoxin-like_sf"/>
</dbReference>
<evidence type="ECO:0000313" key="9">
    <source>
        <dbReference type="Proteomes" id="UP000006250"/>
    </source>
</evidence>
<keyword evidence="3" id="KW-0560">Oxidoreductase</keyword>
<evidence type="ECO:0000256" key="4">
    <source>
        <dbReference type="ARBA" id="ARBA00023157"/>
    </source>
</evidence>
<dbReference type="InterPro" id="IPR013766">
    <property type="entry name" value="Thioredoxin_domain"/>
</dbReference>
<name>E1JY21_SOLFR</name>
<reference evidence="8 9" key="1">
    <citation type="submission" date="2010-08" db="EMBL/GenBank/DDBJ databases">
        <title>The draft genome of Desulfovibrio fructosovorans JJ.</title>
        <authorList>
            <consortium name="US DOE Joint Genome Institute (JGI-PGF)"/>
            <person name="Lucas S."/>
            <person name="Copeland A."/>
            <person name="Lapidus A."/>
            <person name="Cheng J.-F."/>
            <person name="Bruce D."/>
            <person name="Goodwin L."/>
            <person name="Pitluck S."/>
            <person name="Land M.L."/>
            <person name="Hauser L."/>
            <person name="Chang Y.-J."/>
            <person name="Jeffries C."/>
            <person name="Wall J.D."/>
            <person name="Stahl D.A."/>
            <person name="Arkin A.P."/>
            <person name="Dehal P."/>
            <person name="Stolyar S.M."/>
            <person name="Hazen T.C."/>
            <person name="Woyke T.J."/>
        </authorList>
    </citation>
    <scope>NUCLEOTIDE SEQUENCE [LARGE SCALE GENOMIC DNA]</scope>
    <source>
        <strain evidence="8 9">JJ</strain>
    </source>
</reference>
<evidence type="ECO:0000256" key="6">
    <source>
        <dbReference type="SAM" id="SignalP"/>
    </source>
</evidence>
<gene>
    <name evidence="8" type="ORF">DesfrDRAFT_2520</name>
</gene>
<dbReference type="STRING" id="596151.DesfrDRAFT_2520"/>
<keyword evidence="5" id="KW-0676">Redox-active center</keyword>
<dbReference type="GO" id="GO:0016491">
    <property type="term" value="F:oxidoreductase activity"/>
    <property type="evidence" value="ECO:0007669"/>
    <property type="project" value="UniProtKB-KW"/>
</dbReference>
<evidence type="ECO:0000256" key="1">
    <source>
        <dbReference type="ARBA" id="ARBA00005791"/>
    </source>
</evidence>
<feature type="chain" id="PRO_5003148012" evidence="6">
    <location>
        <begin position="28"/>
        <end position="213"/>
    </location>
</feature>
<comment type="caution">
    <text evidence="8">The sequence shown here is derived from an EMBL/GenBank/DDBJ whole genome shotgun (WGS) entry which is preliminary data.</text>
</comment>
<dbReference type="EMBL" id="AECZ01000016">
    <property type="protein sequence ID" value="EFL50759.1"/>
    <property type="molecule type" value="Genomic_DNA"/>
</dbReference>
<dbReference type="eggNOG" id="COG1651">
    <property type="taxonomic scope" value="Bacteria"/>
</dbReference>
<keyword evidence="2 6" id="KW-0732">Signal</keyword>
<dbReference type="PANTHER" id="PTHR13887">
    <property type="entry name" value="GLUTATHIONE S-TRANSFERASE KAPPA"/>
    <property type="match status" value="1"/>
</dbReference>
<dbReference type="Pfam" id="PF13462">
    <property type="entry name" value="Thioredoxin_4"/>
    <property type="match status" value="1"/>
</dbReference>
<dbReference type="PANTHER" id="PTHR13887:SF14">
    <property type="entry name" value="DISULFIDE BOND FORMATION PROTEIN D"/>
    <property type="match status" value="1"/>
</dbReference>
<evidence type="ECO:0000313" key="8">
    <source>
        <dbReference type="EMBL" id="EFL50759.1"/>
    </source>
</evidence>
<evidence type="ECO:0000256" key="3">
    <source>
        <dbReference type="ARBA" id="ARBA00023002"/>
    </source>
</evidence>
<feature type="domain" description="Thioredoxin" evidence="7">
    <location>
        <begin position="14"/>
        <end position="207"/>
    </location>
</feature>
<dbReference type="SMR" id="E1JY21"/>
<dbReference type="Proteomes" id="UP000006250">
    <property type="component" value="Unassembled WGS sequence"/>
</dbReference>
<dbReference type="OrthoDB" id="9784686at2"/>
<keyword evidence="4" id="KW-1015">Disulfide bond</keyword>
<accession>E1JY21</accession>
<comment type="similarity">
    <text evidence="1">Belongs to the thioredoxin family. DsbA subfamily.</text>
</comment>
<protein>
    <submittedName>
        <fullName evidence="8">DSBA oxidoreductase</fullName>
    </submittedName>
</protein>
<keyword evidence="9" id="KW-1185">Reference proteome</keyword>
<evidence type="ECO:0000256" key="5">
    <source>
        <dbReference type="ARBA" id="ARBA00023284"/>
    </source>
</evidence>
<dbReference type="PROSITE" id="PS51352">
    <property type="entry name" value="THIOREDOXIN_2"/>
    <property type="match status" value="1"/>
</dbReference>
<evidence type="ECO:0000259" key="7">
    <source>
        <dbReference type="PROSITE" id="PS51352"/>
    </source>
</evidence>
<sequence length="213" mass="22683" precursor="true">MKSNVLFALVVCLVLVAAIAPLRRAVATEQPVAVDSAAVFNDPAAPVTGNPKGDVTIVEFSDYNCPFCKQAAAALDKLVKSDGKIRVVHKDWPVLTDASAYGARLALAAGYQGKYAAVHAALMQIPGMRISKDRMLEAVKASGVDMDRLESDLKVHAKEIAALLERNSEQAETLGLQGTPAFLVGPYIVPSALGYDDFKQVVADARTKMKGDK</sequence>
<dbReference type="CDD" id="cd03023">
    <property type="entry name" value="DsbA_Com1_like"/>
    <property type="match status" value="1"/>
</dbReference>
<dbReference type="SUPFAM" id="SSF52833">
    <property type="entry name" value="Thioredoxin-like"/>
    <property type="match status" value="1"/>
</dbReference>
<dbReference type="Gene3D" id="3.40.30.10">
    <property type="entry name" value="Glutaredoxin"/>
    <property type="match status" value="1"/>
</dbReference>
<dbReference type="RefSeq" id="WP_005994367.1">
    <property type="nucleotide sequence ID" value="NZ_AECZ01000016.1"/>
</dbReference>
<dbReference type="InterPro" id="IPR012336">
    <property type="entry name" value="Thioredoxin-like_fold"/>
</dbReference>
<evidence type="ECO:0000256" key="2">
    <source>
        <dbReference type="ARBA" id="ARBA00022729"/>
    </source>
</evidence>
<dbReference type="AlphaFoldDB" id="E1JY21"/>
<proteinExistence type="inferred from homology"/>